<comment type="pathway">
    <text evidence="2">Amino-acid biosynthesis; L-lysine biosynthesis via DAP pathway; LL-2,6-diaminopimelate from (S)-tetrahydrodipicolinate (aminotransferase route): step 1/1.</text>
</comment>
<dbReference type="InterPro" id="IPR015421">
    <property type="entry name" value="PyrdxlP-dep_Trfase_major"/>
</dbReference>
<evidence type="ECO:0000256" key="5">
    <source>
        <dbReference type="ARBA" id="ARBA00022576"/>
    </source>
</evidence>
<dbReference type="InterPro" id="IPR015424">
    <property type="entry name" value="PyrdxlP-dep_Trfase"/>
</dbReference>
<evidence type="ECO:0000256" key="7">
    <source>
        <dbReference type="ARBA" id="ARBA00022898"/>
    </source>
</evidence>
<proteinExistence type="inferred from homology"/>
<keyword evidence="7" id="KW-0663">Pyridoxal phosphate</keyword>
<comment type="catalytic activity">
    <reaction evidence="8">
        <text>(2S,6S)-2,6-diaminopimelate + 2-oxoglutarate = (S)-2,3,4,5-tetrahydrodipicolinate + L-glutamate + H2O + H(+)</text>
        <dbReference type="Rhea" id="RHEA:23988"/>
        <dbReference type="ChEBI" id="CHEBI:15377"/>
        <dbReference type="ChEBI" id="CHEBI:15378"/>
        <dbReference type="ChEBI" id="CHEBI:16810"/>
        <dbReference type="ChEBI" id="CHEBI:16845"/>
        <dbReference type="ChEBI" id="CHEBI:29985"/>
        <dbReference type="ChEBI" id="CHEBI:57609"/>
        <dbReference type="EC" id="2.6.1.83"/>
    </reaction>
</comment>
<accession>A0ABT3NCV2</accession>
<keyword evidence="12" id="KW-1185">Reference proteome</keyword>
<dbReference type="RefSeq" id="WP_265426241.1">
    <property type="nucleotide sequence ID" value="NZ_JAPFPW010000030.1"/>
</dbReference>
<reference evidence="11 12" key="1">
    <citation type="submission" date="2022-11" db="EMBL/GenBank/DDBJ databases">
        <title>Desulfobotulus tamanensis H1 sp. nov. - anaerobic, alkaliphilic, sulphate reducing bacterium isolated from terrestrial mud volcano.</title>
        <authorList>
            <person name="Frolova A."/>
            <person name="Merkel A.Y."/>
            <person name="Slobodkin A.I."/>
        </authorList>
    </citation>
    <scope>NUCLEOTIDE SEQUENCE [LARGE SCALE GENOMIC DNA]</scope>
    <source>
        <strain evidence="11 12">H1</strain>
    </source>
</reference>
<feature type="domain" description="Aminotransferase class I/classII large" evidence="10">
    <location>
        <begin position="35"/>
        <end position="401"/>
    </location>
</feature>
<evidence type="ECO:0000259" key="10">
    <source>
        <dbReference type="Pfam" id="PF00155"/>
    </source>
</evidence>
<evidence type="ECO:0000256" key="2">
    <source>
        <dbReference type="ARBA" id="ARBA00004982"/>
    </source>
</evidence>
<organism evidence="11 12">
    <name type="scientific">Desulfobotulus pelophilus</name>
    <dbReference type="NCBI Taxonomy" id="2823377"/>
    <lineage>
        <taxon>Bacteria</taxon>
        <taxon>Pseudomonadati</taxon>
        <taxon>Thermodesulfobacteriota</taxon>
        <taxon>Desulfobacteria</taxon>
        <taxon>Desulfobacterales</taxon>
        <taxon>Desulfobacteraceae</taxon>
        <taxon>Desulfobotulus</taxon>
    </lineage>
</organism>
<evidence type="ECO:0000313" key="12">
    <source>
        <dbReference type="Proteomes" id="UP001209681"/>
    </source>
</evidence>
<evidence type="ECO:0000256" key="6">
    <source>
        <dbReference type="ARBA" id="ARBA00022679"/>
    </source>
</evidence>
<dbReference type="EC" id="2.6.1.83" evidence="3 9"/>
<protein>
    <recommendedName>
        <fullName evidence="4 9">LL-diaminopimelate aminotransferase</fullName>
        <ecNumber evidence="3 9">2.6.1.83</ecNumber>
    </recommendedName>
</protein>
<name>A0ABT3NCV2_9BACT</name>
<comment type="cofactor">
    <cofactor evidence="1">
        <name>pyridoxal 5'-phosphate</name>
        <dbReference type="ChEBI" id="CHEBI:597326"/>
    </cofactor>
</comment>
<dbReference type="InterPro" id="IPR004839">
    <property type="entry name" value="Aminotransferase_I/II_large"/>
</dbReference>
<dbReference type="EMBL" id="JAPFPW010000030">
    <property type="protein sequence ID" value="MCW7755301.1"/>
    <property type="molecule type" value="Genomic_DNA"/>
</dbReference>
<dbReference type="Gene3D" id="3.90.1150.10">
    <property type="entry name" value="Aspartate Aminotransferase, domain 1"/>
    <property type="match status" value="1"/>
</dbReference>
<dbReference type="SUPFAM" id="SSF53383">
    <property type="entry name" value="PLP-dependent transferases"/>
    <property type="match status" value="1"/>
</dbReference>
<gene>
    <name evidence="11" type="ORF">OOT00_15045</name>
</gene>
<evidence type="ECO:0000313" key="11">
    <source>
        <dbReference type="EMBL" id="MCW7755301.1"/>
    </source>
</evidence>
<dbReference type="NCBIfam" id="TIGR03542">
    <property type="entry name" value="DAPAT_plant"/>
    <property type="match status" value="1"/>
</dbReference>
<dbReference type="HAMAP" id="MF_01642">
    <property type="entry name" value="DapL_aminotrans_1"/>
    <property type="match status" value="1"/>
</dbReference>
<evidence type="ECO:0000256" key="4">
    <source>
        <dbReference type="ARBA" id="ARBA00018052"/>
    </source>
</evidence>
<dbReference type="InterPro" id="IPR019942">
    <property type="entry name" value="DapL/ALD1"/>
</dbReference>
<comment type="caution">
    <text evidence="11">The sequence shown here is derived from an EMBL/GenBank/DDBJ whole genome shotgun (WGS) entry which is preliminary data.</text>
</comment>
<dbReference type="GO" id="GO:0010285">
    <property type="term" value="F:L,L-diaminopimelate aminotransferase activity"/>
    <property type="evidence" value="ECO:0007669"/>
    <property type="project" value="UniProtKB-EC"/>
</dbReference>
<evidence type="ECO:0000256" key="1">
    <source>
        <dbReference type="ARBA" id="ARBA00001933"/>
    </source>
</evidence>
<dbReference type="Proteomes" id="UP001209681">
    <property type="component" value="Unassembled WGS sequence"/>
</dbReference>
<evidence type="ECO:0000256" key="8">
    <source>
        <dbReference type="ARBA" id="ARBA00051934"/>
    </source>
</evidence>
<evidence type="ECO:0000256" key="9">
    <source>
        <dbReference type="NCBIfam" id="TIGR03542"/>
    </source>
</evidence>
<dbReference type="InterPro" id="IPR015422">
    <property type="entry name" value="PyrdxlP-dep_Trfase_small"/>
</dbReference>
<evidence type="ECO:0000256" key="3">
    <source>
        <dbReference type="ARBA" id="ARBA00013138"/>
    </source>
</evidence>
<dbReference type="PANTHER" id="PTHR43144">
    <property type="entry name" value="AMINOTRANSFERASE"/>
    <property type="match status" value="1"/>
</dbReference>
<dbReference type="CDD" id="cd00609">
    <property type="entry name" value="AAT_like"/>
    <property type="match status" value="1"/>
</dbReference>
<sequence length="406" mass="44978">MIRMNSHYKKLKASYLFSDIAKRVTAFQENNPGTPVIRLGIGDVTRALPQACVQALHKAVDEMSMDQSFKGYGPEQGYAFLREAIAANDFQSRGCAIDPDEIFVSDGAKCDTGNFQELFATDIRVAIPDPVYPVYLDTNIMAGRTGEFLEGRYQGIVYLDSTKENGFVPSIPAQSVDLIYLCYPNNPTGATATRSQLQEWVDYARREKALILFDAAYEAFITDPDIPHSIYEIPGAREVAVEFRSFSKTAGFTGTRCAFTVVPKDCRVFDENGDSYFLHGLWNRRHSTKFNGVSYPIQKAAEAVYSPEGKIQVKELIKGYLENAAIIRKAMAELGFDCVGGDNSPYIWVDGRSDSWEFFDRLLKAGVVCTPGAGFGRCGEGYIRISAFNSKEQVEAAMGRIAKALS</sequence>
<keyword evidence="6 11" id="KW-0808">Transferase</keyword>
<dbReference type="Gene3D" id="3.40.640.10">
    <property type="entry name" value="Type I PLP-dependent aspartate aminotransferase-like (Major domain)"/>
    <property type="match status" value="1"/>
</dbReference>
<keyword evidence="5 11" id="KW-0032">Aminotransferase</keyword>
<dbReference type="Pfam" id="PF00155">
    <property type="entry name" value="Aminotran_1_2"/>
    <property type="match status" value="1"/>
</dbReference>